<evidence type="ECO:0000256" key="1">
    <source>
        <dbReference type="SAM" id="SignalP"/>
    </source>
</evidence>
<comment type="caution">
    <text evidence="2">The sequence shown here is derived from an EMBL/GenBank/DDBJ whole genome shotgun (WGS) entry which is preliminary data.</text>
</comment>
<name>A0A5C7FU90_9BACT</name>
<keyword evidence="1" id="KW-0732">Signal</keyword>
<dbReference type="PROSITE" id="PS51257">
    <property type="entry name" value="PROKAR_LIPOPROTEIN"/>
    <property type="match status" value="1"/>
</dbReference>
<dbReference type="AlphaFoldDB" id="A0A5C7FU90"/>
<protein>
    <recommendedName>
        <fullName evidence="4">Lipoprotein</fullName>
    </recommendedName>
</protein>
<dbReference type="RefSeq" id="WP_147930445.1">
    <property type="nucleotide sequence ID" value="NZ_VOXD01000011.1"/>
</dbReference>
<gene>
    <name evidence="2" type="ORF">FUA23_09215</name>
</gene>
<evidence type="ECO:0008006" key="4">
    <source>
        <dbReference type="Google" id="ProtNLM"/>
    </source>
</evidence>
<evidence type="ECO:0000313" key="2">
    <source>
        <dbReference type="EMBL" id="TXF89852.1"/>
    </source>
</evidence>
<sequence>MGKVILIYVICIFSLSLFSSCDENANNHKINDVDVFSNEFLGYGLFEPAPLRITAYFSECGEFGDHFEEVLVSKIEDNKYLVNLIQYDLSCGPPPPPINGNEVDYRREEVINNDSIIITNFKSKVILRYIHEVVSAKLLEENFVHSGQAFTIENMDSTMFISLYGNDKNNEVRYVQFIKGIGFEPMTNEYNYIQ</sequence>
<proteinExistence type="predicted"/>
<feature type="signal peptide" evidence="1">
    <location>
        <begin position="1"/>
        <end position="21"/>
    </location>
</feature>
<accession>A0A5C7FU90</accession>
<dbReference type="Proteomes" id="UP000321907">
    <property type="component" value="Unassembled WGS sequence"/>
</dbReference>
<evidence type="ECO:0000313" key="3">
    <source>
        <dbReference type="Proteomes" id="UP000321907"/>
    </source>
</evidence>
<dbReference type="EMBL" id="VOXD01000011">
    <property type="protein sequence ID" value="TXF89852.1"/>
    <property type="molecule type" value="Genomic_DNA"/>
</dbReference>
<organism evidence="2 3">
    <name type="scientific">Neolewinella aurantiaca</name>
    <dbReference type="NCBI Taxonomy" id="2602767"/>
    <lineage>
        <taxon>Bacteria</taxon>
        <taxon>Pseudomonadati</taxon>
        <taxon>Bacteroidota</taxon>
        <taxon>Saprospiria</taxon>
        <taxon>Saprospirales</taxon>
        <taxon>Lewinellaceae</taxon>
        <taxon>Neolewinella</taxon>
    </lineage>
</organism>
<feature type="chain" id="PRO_5023078371" description="Lipoprotein" evidence="1">
    <location>
        <begin position="22"/>
        <end position="194"/>
    </location>
</feature>
<dbReference type="OrthoDB" id="881550at2"/>
<keyword evidence="3" id="KW-1185">Reference proteome</keyword>
<reference evidence="2 3" key="1">
    <citation type="submission" date="2019-08" db="EMBL/GenBank/DDBJ databases">
        <title>Lewinella sp. strain SSH13 Genome sequencing and assembly.</title>
        <authorList>
            <person name="Kim I."/>
        </authorList>
    </citation>
    <scope>NUCLEOTIDE SEQUENCE [LARGE SCALE GENOMIC DNA]</scope>
    <source>
        <strain evidence="2 3">SSH13</strain>
    </source>
</reference>